<keyword evidence="1" id="KW-0732">Signal</keyword>
<dbReference type="AlphaFoldDB" id="A0A364N647"/>
<organism evidence="4 5">
    <name type="scientific">Stemphylium lycopersici</name>
    <name type="common">Tomato gray leaf spot disease fungus</name>
    <name type="synonym">Thyrospora lycopersici</name>
    <dbReference type="NCBI Taxonomy" id="183478"/>
    <lineage>
        <taxon>Eukaryota</taxon>
        <taxon>Fungi</taxon>
        <taxon>Dikarya</taxon>
        <taxon>Ascomycota</taxon>
        <taxon>Pezizomycotina</taxon>
        <taxon>Dothideomycetes</taxon>
        <taxon>Pleosporomycetidae</taxon>
        <taxon>Pleosporales</taxon>
        <taxon>Pleosporineae</taxon>
        <taxon>Pleosporaceae</taxon>
        <taxon>Stemphylium</taxon>
    </lineage>
</organism>
<feature type="chain" id="PRO_5016917764" evidence="1">
    <location>
        <begin position="24"/>
        <end position="511"/>
    </location>
</feature>
<dbReference type="GO" id="GO:0016799">
    <property type="term" value="F:hydrolase activity, hydrolyzing N-glycosyl compounds"/>
    <property type="evidence" value="ECO:0007669"/>
    <property type="project" value="InterPro"/>
</dbReference>
<dbReference type="InterPro" id="IPR048527">
    <property type="entry name" value="Sde182_C"/>
</dbReference>
<dbReference type="Proteomes" id="UP000249619">
    <property type="component" value="Unassembled WGS sequence"/>
</dbReference>
<protein>
    <submittedName>
        <fullName evidence="4">Cellulose-binding protein</fullName>
    </submittedName>
</protein>
<evidence type="ECO:0000259" key="2">
    <source>
        <dbReference type="Pfam" id="PF07632"/>
    </source>
</evidence>
<evidence type="ECO:0000256" key="1">
    <source>
        <dbReference type="SAM" id="SignalP"/>
    </source>
</evidence>
<name>A0A364N647_STELY</name>
<comment type="caution">
    <text evidence="4">The sequence shown here is derived from an EMBL/GenBank/DDBJ whole genome shotgun (WGS) entry which is preliminary data.</text>
</comment>
<reference evidence="5" key="1">
    <citation type="submission" date="2018-05" db="EMBL/GenBank/DDBJ databases">
        <title>Draft genome sequence of Stemphylium lycopersici strain CIDEFI 213.</title>
        <authorList>
            <person name="Medina R."/>
            <person name="Franco M.E.E."/>
            <person name="Lucentini C.G."/>
            <person name="Saparrat M.C.N."/>
            <person name="Balatti P.A."/>
        </authorList>
    </citation>
    <scope>NUCLEOTIDE SEQUENCE [LARGE SCALE GENOMIC DNA]</scope>
    <source>
        <strain evidence="5">CIDEFI 213</strain>
    </source>
</reference>
<feature type="domain" description="Cellulose-binding Sde182 C-terminal" evidence="3">
    <location>
        <begin position="395"/>
        <end position="505"/>
    </location>
</feature>
<dbReference type="EMBL" id="QGDH01000047">
    <property type="protein sequence ID" value="RAR12712.1"/>
    <property type="molecule type" value="Genomic_DNA"/>
</dbReference>
<dbReference type="Pfam" id="PF21027">
    <property type="entry name" value="Sde0182_C"/>
    <property type="match status" value="1"/>
</dbReference>
<dbReference type="Gene3D" id="3.90.245.10">
    <property type="entry name" value="Ribonucleoside hydrolase-like"/>
    <property type="match status" value="1"/>
</dbReference>
<dbReference type="InterPro" id="IPR013783">
    <property type="entry name" value="Ig-like_fold"/>
</dbReference>
<accession>A0A364N647</accession>
<dbReference type="OrthoDB" id="3592035at2759"/>
<dbReference type="Gene3D" id="2.60.40.10">
    <property type="entry name" value="Immunoglobulins"/>
    <property type="match status" value="1"/>
</dbReference>
<evidence type="ECO:0000259" key="3">
    <source>
        <dbReference type="Pfam" id="PF21027"/>
    </source>
</evidence>
<evidence type="ECO:0000313" key="5">
    <source>
        <dbReference type="Proteomes" id="UP000249619"/>
    </source>
</evidence>
<dbReference type="Pfam" id="PF07632">
    <property type="entry name" value="Sde182_NH-like"/>
    <property type="match status" value="1"/>
</dbReference>
<feature type="signal peptide" evidence="1">
    <location>
        <begin position="1"/>
        <end position="23"/>
    </location>
</feature>
<sequence>MRLCSSLVGNLYGLSCLFHTTFATSGVNAGQNAICASEPKERTFILTDIGNEPDDTMSMVRLLVHSDLYDIEGIVAITSFWLPNATNPDMLHDLVDAYELVRENLQSHSNSSFPTAKYLHSKIASGPDVYGKQALRALEQGKNATAGIQMLIDAVDASDLPLYVQIWGGANTLASALWTVNRTRSGSERDAFVSKLRVYSISDQDDTGPWIRRNFPNLRYIASRHGFNQYPVAAWSGMSSPSVDPGGPDNDIVSQEWLTANIQIGSLGKKYPDVVYIMEGDTPALLYHIPNGLGDPEHPEWGSWGGRYVSNPLDDSVQYSDAVDAVEGQNGELFRTNHATIWRWRDAFQDEFAARMQWTLGANSTKPTTHPPIVNVNGSCAPKALQLNVQAGENITLDASATYSPDLNARLNFTWFQYFEPSSFQSASDTVPVVNITTETESNSSIAYFRVPHGQDSRCVAADQVTEYGAWGELSKCPVLHLVLAVKDVGAVHPITRYKRVVLHVQPYDLD</sequence>
<evidence type="ECO:0000313" key="4">
    <source>
        <dbReference type="EMBL" id="RAR12712.1"/>
    </source>
</evidence>
<dbReference type="STRING" id="183478.A0A364N647"/>
<dbReference type="InterPro" id="IPR036452">
    <property type="entry name" value="Ribo_hydro-like"/>
</dbReference>
<proteinExistence type="predicted"/>
<gene>
    <name evidence="4" type="ORF">DDE83_003979</name>
</gene>
<dbReference type="InterPro" id="IPR011483">
    <property type="entry name" value="Sde182_NH-like"/>
</dbReference>
<feature type="domain" description="Cellulose-binding Sde182 nucleoside hydrolase-like" evidence="2">
    <location>
        <begin position="42"/>
        <end position="308"/>
    </location>
</feature>
<keyword evidence="5" id="KW-1185">Reference proteome</keyword>